<accession>A0A0A9GGZ0</accession>
<reference evidence="1" key="2">
    <citation type="journal article" date="2015" name="Data Brief">
        <title>Shoot transcriptome of the giant reed, Arundo donax.</title>
        <authorList>
            <person name="Barrero R.A."/>
            <person name="Guerrero F.D."/>
            <person name="Moolhuijzen P."/>
            <person name="Goolsby J.A."/>
            <person name="Tidwell J."/>
            <person name="Bellgard S.E."/>
            <person name="Bellgard M.I."/>
        </authorList>
    </citation>
    <scope>NUCLEOTIDE SEQUENCE</scope>
    <source>
        <tissue evidence="1">Shoot tissue taken approximately 20 cm above the soil surface</tissue>
    </source>
</reference>
<name>A0A0A9GGZ0_ARUDO</name>
<evidence type="ECO:0000313" key="1">
    <source>
        <dbReference type="EMBL" id="JAE19943.1"/>
    </source>
</evidence>
<dbReference type="AlphaFoldDB" id="A0A0A9GGZ0"/>
<protein>
    <submittedName>
        <fullName evidence="1">Uncharacterized protein</fullName>
    </submittedName>
</protein>
<reference evidence="1" key="1">
    <citation type="submission" date="2014-09" db="EMBL/GenBank/DDBJ databases">
        <authorList>
            <person name="Magalhaes I.L.F."/>
            <person name="Oliveira U."/>
            <person name="Santos F.R."/>
            <person name="Vidigal T.H.D.A."/>
            <person name="Brescovit A.D."/>
            <person name="Santos A.J."/>
        </authorList>
    </citation>
    <scope>NUCLEOTIDE SEQUENCE</scope>
    <source>
        <tissue evidence="1">Shoot tissue taken approximately 20 cm above the soil surface</tissue>
    </source>
</reference>
<sequence>MRCFAGNRRGLYQTKICGRRHVILWCRQLFLLTGATCRTMGHLWSKREAPASI</sequence>
<dbReference type="EMBL" id="GBRH01201678">
    <property type="protein sequence ID" value="JAD96217.1"/>
    <property type="molecule type" value="Transcribed_RNA"/>
</dbReference>
<dbReference type="EMBL" id="GBRH01177953">
    <property type="protein sequence ID" value="JAE19943.1"/>
    <property type="molecule type" value="Transcribed_RNA"/>
</dbReference>
<organism evidence="1">
    <name type="scientific">Arundo donax</name>
    <name type="common">Giant reed</name>
    <name type="synonym">Donax arundinaceus</name>
    <dbReference type="NCBI Taxonomy" id="35708"/>
    <lineage>
        <taxon>Eukaryota</taxon>
        <taxon>Viridiplantae</taxon>
        <taxon>Streptophyta</taxon>
        <taxon>Embryophyta</taxon>
        <taxon>Tracheophyta</taxon>
        <taxon>Spermatophyta</taxon>
        <taxon>Magnoliopsida</taxon>
        <taxon>Liliopsida</taxon>
        <taxon>Poales</taxon>
        <taxon>Poaceae</taxon>
        <taxon>PACMAD clade</taxon>
        <taxon>Arundinoideae</taxon>
        <taxon>Arundineae</taxon>
        <taxon>Arundo</taxon>
    </lineage>
</organism>
<proteinExistence type="predicted"/>